<organism evidence="4 5">
    <name type="scientific">Sulfuricella denitrificans (strain DSM 22764 / NBRC 105220 / skB26)</name>
    <dbReference type="NCBI Taxonomy" id="1163617"/>
    <lineage>
        <taxon>Bacteria</taxon>
        <taxon>Pseudomonadati</taxon>
        <taxon>Pseudomonadota</taxon>
        <taxon>Betaproteobacteria</taxon>
        <taxon>Nitrosomonadales</taxon>
        <taxon>Sulfuricellaceae</taxon>
        <taxon>Sulfuricella</taxon>
    </lineage>
</organism>
<dbReference type="STRING" id="1163617.SCD_n00860"/>
<evidence type="ECO:0000313" key="5">
    <source>
        <dbReference type="Proteomes" id="UP000015559"/>
    </source>
</evidence>
<dbReference type="InterPro" id="IPR002364">
    <property type="entry name" value="Quin_OxRdtase/zeta-crystal_CS"/>
</dbReference>
<dbReference type="InterPro" id="IPR011032">
    <property type="entry name" value="GroES-like_sf"/>
</dbReference>
<dbReference type="InterPro" id="IPR036291">
    <property type="entry name" value="NAD(P)-bd_dom_sf"/>
</dbReference>
<dbReference type="PROSITE" id="PS01162">
    <property type="entry name" value="QOR_ZETA_CRYSTAL"/>
    <property type="match status" value="1"/>
</dbReference>
<evidence type="ECO:0000313" key="4">
    <source>
        <dbReference type="EMBL" id="BAN34701.1"/>
    </source>
</evidence>
<dbReference type="GO" id="GO:0008270">
    <property type="term" value="F:zinc ion binding"/>
    <property type="evidence" value="ECO:0007669"/>
    <property type="project" value="InterPro"/>
</dbReference>
<keyword evidence="2" id="KW-0560">Oxidoreductase</keyword>
<dbReference type="RefSeq" id="WP_009206352.1">
    <property type="nucleotide sequence ID" value="NC_022357.1"/>
</dbReference>
<dbReference type="Gene3D" id="3.40.50.720">
    <property type="entry name" value="NAD(P)-binding Rossmann-like Domain"/>
    <property type="match status" value="1"/>
</dbReference>
<dbReference type="SUPFAM" id="SSF51735">
    <property type="entry name" value="NAD(P)-binding Rossmann-fold domains"/>
    <property type="match status" value="1"/>
</dbReference>
<dbReference type="Proteomes" id="UP000015559">
    <property type="component" value="Chromosome"/>
</dbReference>
<dbReference type="AlphaFoldDB" id="S6AFN1"/>
<dbReference type="SUPFAM" id="SSF50129">
    <property type="entry name" value="GroES-like"/>
    <property type="match status" value="1"/>
</dbReference>
<accession>S6AFN1</accession>
<dbReference type="Pfam" id="PF13602">
    <property type="entry name" value="ADH_zinc_N_2"/>
    <property type="match status" value="1"/>
</dbReference>
<evidence type="ECO:0000256" key="2">
    <source>
        <dbReference type="ARBA" id="ARBA00023002"/>
    </source>
</evidence>
<proteinExistence type="predicted"/>
<feature type="domain" description="Enoyl reductase (ER)" evidence="3">
    <location>
        <begin position="10"/>
        <end position="330"/>
    </location>
</feature>
<dbReference type="GO" id="GO:0016651">
    <property type="term" value="F:oxidoreductase activity, acting on NAD(P)H"/>
    <property type="evidence" value="ECO:0007669"/>
    <property type="project" value="TreeGrafter"/>
</dbReference>
<dbReference type="eggNOG" id="COG0604">
    <property type="taxonomic scope" value="Bacteria"/>
</dbReference>
<dbReference type="InterPro" id="IPR013154">
    <property type="entry name" value="ADH-like_N"/>
</dbReference>
<evidence type="ECO:0000259" key="3">
    <source>
        <dbReference type="SMART" id="SM00829"/>
    </source>
</evidence>
<name>S6AFN1_SULDS</name>
<reference evidence="4 5" key="1">
    <citation type="journal article" date="2012" name="Appl. Environ. Microbiol.">
        <title>Draft genome sequence of a psychrotolerant sulfur-oxidizing bacterium, Sulfuricella denitrificans skB26, and proteomic insights into cold adaptation.</title>
        <authorList>
            <person name="Watanabe T."/>
            <person name="Kojima H."/>
            <person name="Fukui M."/>
        </authorList>
    </citation>
    <scope>NUCLEOTIDE SEQUENCE [LARGE SCALE GENOMIC DNA]</scope>
    <source>
        <strain evidence="5">skB26</strain>
    </source>
</reference>
<dbReference type="GO" id="GO:0070402">
    <property type="term" value="F:NADPH binding"/>
    <property type="evidence" value="ECO:0007669"/>
    <property type="project" value="TreeGrafter"/>
</dbReference>
<dbReference type="Pfam" id="PF08240">
    <property type="entry name" value="ADH_N"/>
    <property type="match status" value="1"/>
</dbReference>
<dbReference type="Gene3D" id="3.90.180.10">
    <property type="entry name" value="Medium-chain alcohol dehydrogenases, catalytic domain"/>
    <property type="match status" value="1"/>
</dbReference>
<dbReference type="InterPro" id="IPR020843">
    <property type="entry name" value="ER"/>
</dbReference>
<dbReference type="PANTHER" id="PTHR48106:SF18">
    <property type="entry name" value="QUINONE OXIDOREDUCTASE PIG3"/>
    <property type="match status" value="1"/>
</dbReference>
<dbReference type="OrthoDB" id="9785812at2"/>
<dbReference type="CDD" id="cd08272">
    <property type="entry name" value="MDR6"/>
    <property type="match status" value="1"/>
</dbReference>
<dbReference type="KEGG" id="sdr:SCD_n00860"/>
<keyword evidence="1" id="KW-0521">NADP</keyword>
<dbReference type="HOGENOM" id="CLU_026673_3_3_4"/>
<keyword evidence="5" id="KW-1185">Reference proteome</keyword>
<dbReference type="PANTHER" id="PTHR48106">
    <property type="entry name" value="QUINONE OXIDOREDUCTASE PIG3-RELATED"/>
    <property type="match status" value="1"/>
</dbReference>
<dbReference type="SMART" id="SM00829">
    <property type="entry name" value="PKS_ER"/>
    <property type="match status" value="1"/>
</dbReference>
<evidence type="ECO:0000256" key="1">
    <source>
        <dbReference type="ARBA" id="ARBA00022857"/>
    </source>
</evidence>
<sequence length="333" mass="35786">MKAILMNAPGEPEVLQAGELPLPELPSPAHLLVRLHAAGVNPIDTKLRKNGTYFPDNLPTVLGCDGAGMVENIGNAVTRFKPGDEVYFFNGGIGSEQGCYAEYTVIHEDYVAAKPKTLSMAEAAALPMVLITAWEALHDRVQLRAGQTVLIHAAAGGVGHVAVQIAKEMGVRVAATVSSEAKAAWVRKLGAEKIIYYTSEDFVQTALDWTDGQGVDAIFDTVGGDTFCRSFAAARVYGKIVTLLQTDCAAGLVKLARLRNQSIHYELMLTPAYLGLHQARIAQTRILESGAQLIEAGRLKVEVSKTFPLEQAAEAHRLIEEGHSTGKIVLCID</sequence>
<gene>
    <name evidence="4" type="ORF">SCD_n00860</name>
</gene>
<protein>
    <submittedName>
        <fullName evidence="4">Alcohol dehydrogenase zinc-binding domain protein</fullName>
    </submittedName>
</protein>
<dbReference type="EMBL" id="AP013066">
    <property type="protein sequence ID" value="BAN34701.1"/>
    <property type="molecule type" value="Genomic_DNA"/>
</dbReference>